<dbReference type="InterPro" id="IPR050493">
    <property type="entry name" value="FAD-dep_Monooxygenase_BioMet"/>
</dbReference>
<dbReference type="InterPro" id="IPR036188">
    <property type="entry name" value="FAD/NAD-bd_sf"/>
</dbReference>
<dbReference type="PANTHER" id="PTHR13789:SF309">
    <property type="entry name" value="PUTATIVE (AFU_ORTHOLOGUE AFUA_6G14510)-RELATED"/>
    <property type="match status" value="1"/>
</dbReference>
<dbReference type="Gene3D" id="3.50.50.60">
    <property type="entry name" value="FAD/NAD(P)-binding domain"/>
    <property type="match status" value="1"/>
</dbReference>
<evidence type="ECO:0000313" key="4">
    <source>
        <dbReference type="EMBL" id="WTU44551.1"/>
    </source>
</evidence>
<evidence type="ECO:0000256" key="2">
    <source>
        <dbReference type="ARBA" id="ARBA00023033"/>
    </source>
</evidence>
<protein>
    <submittedName>
        <fullName evidence="4">FAD-dependent monooxygenase</fullName>
    </submittedName>
</protein>
<dbReference type="PANTHER" id="PTHR13789">
    <property type="entry name" value="MONOOXYGENASE"/>
    <property type="match status" value="1"/>
</dbReference>
<name>A0AAU2HC96_9ACTN</name>
<dbReference type="AlphaFoldDB" id="A0AAU2HC96"/>
<dbReference type="PRINTS" id="PR00420">
    <property type="entry name" value="RNGMNOXGNASE"/>
</dbReference>
<sequence length="399" mass="42280">MGEARRAGGAGERSAIVVGGGIGGLAAGVALARSGWQVKVLERAATFGEVGAGLSLWPNGVRALDALGVGDQVREQALAETQAGIRNTSGRWLSRTDTQELARRFGPVAMIHRAQLFDILRAALPAEALCADARVTRVGLRGQRVEVEHSKGVSQADLLVAADGIGSSVRRSLWPQAPAPRYAGYTAWRLVVDTGRRVPAGGESWGRGERVGIAPLADGRTYLFCVANAPEGQRSPGSELAAIRQRFGRWHDPIPELLTAADEKAVMRHDIYELPPLATFVTGRAALLGDAAHAMTPNLGQGANQALEDAATLAVLLDTYPDVESALAAYDRHRRPRTQLVARRSHRIGVAAQWHSAPATALRDLMLRLAPGSTLLNSLTPILGWQPPGRGDLGAAHIG</sequence>
<dbReference type="GO" id="GO:0071949">
    <property type="term" value="F:FAD binding"/>
    <property type="evidence" value="ECO:0007669"/>
    <property type="project" value="InterPro"/>
</dbReference>
<dbReference type="Pfam" id="PF01494">
    <property type="entry name" value="FAD_binding_3"/>
    <property type="match status" value="1"/>
</dbReference>
<reference evidence="4" key="1">
    <citation type="submission" date="2022-10" db="EMBL/GenBank/DDBJ databases">
        <title>The complete genomes of actinobacterial strains from the NBC collection.</title>
        <authorList>
            <person name="Joergensen T.S."/>
            <person name="Alvarez Arevalo M."/>
            <person name="Sterndorff E.B."/>
            <person name="Faurdal D."/>
            <person name="Vuksanovic O."/>
            <person name="Mourched A.-S."/>
            <person name="Charusanti P."/>
            <person name="Shaw S."/>
            <person name="Blin K."/>
            <person name="Weber T."/>
        </authorList>
    </citation>
    <scope>NUCLEOTIDE SEQUENCE</scope>
    <source>
        <strain evidence="4">NBC_00060</strain>
    </source>
</reference>
<keyword evidence="1" id="KW-0560">Oxidoreductase</keyword>
<evidence type="ECO:0000259" key="3">
    <source>
        <dbReference type="Pfam" id="PF01494"/>
    </source>
</evidence>
<dbReference type="InterPro" id="IPR002938">
    <property type="entry name" value="FAD-bd"/>
</dbReference>
<dbReference type="GO" id="GO:0004497">
    <property type="term" value="F:monooxygenase activity"/>
    <property type="evidence" value="ECO:0007669"/>
    <property type="project" value="UniProtKB-KW"/>
</dbReference>
<accession>A0AAU2HC96</accession>
<organism evidence="4">
    <name type="scientific">Streptomyces sp. NBC_00060</name>
    <dbReference type="NCBI Taxonomy" id="2975636"/>
    <lineage>
        <taxon>Bacteria</taxon>
        <taxon>Bacillati</taxon>
        <taxon>Actinomycetota</taxon>
        <taxon>Actinomycetes</taxon>
        <taxon>Kitasatosporales</taxon>
        <taxon>Streptomycetaceae</taxon>
        <taxon>Streptomyces</taxon>
    </lineage>
</organism>
<feature type="domain" description="FAD-binding" evidence="3">
    <location>
        <begin position="15"/>
        <end position="345"/>
    </location>
</feature>
<dbReference type="SUPFAM" id="SSF51905">
    <property type="entry name" value="FAD/NAD(P)-binding domain"/>
    <property type="match status" value="1"/>
</dbReference>
<proteinExistence type="predicted"/>
<gene>
    <name evidence="4" type="ORF">OHV25_35665</name>
</gene>
<evidence type="ECO:0000256" key="1">
    <source>
        <dbReference type="ARBA" id="ARBA00023002"/>
    </source>
</evidence>
<dbReference type="EMBL" id="CP108253">
    <property type="protein sequence ID" value="WTU44551.1"/>
    <property type="molecule type" value="Genomic_DNA"/>
</dbReference>
<keyword evidence="2 4" id="KW-0503">Monooxygenase</keyword>